<organism evidence="2 3">
    <name type="scientific">Streptomyces roseolus</name>
    <dbReference type="NCBI Taxonomy" id="67358"/>
    <lineage>
        <taxon>Bacteria</taxon>
        <taxon>Bacillati</taxon>
        <taxon>Actinomycetota</taxon>
        <taxon>Actinomycetes</taxon>
        <taxon>Kitasatosporales</taxon>
        <taxon>Streptomycetaceae</taxon>
        <taxon>Streptomyces</taxon>
    </lineage>
</organism>
<gene>
    <name evidence="2" type="ORF">R2363_20415</name>
</gene>
<name>A0ABU4K9V1_9ACTN</name>
<sequence length="95" mass="10039">MSTGGESPRTSSAPSPLPWFGPTLHELLPDAPPGTRPVDLRRRAAPELSAAAARKDPARHALVHGANQHSRTPVAALVAEMLTPPLPPHAPEERP</sequence>
<keyword evidence="3" id="KW-1185">Reference proteome</keyword>
<feature type="compositionally biased region" description="Polar residues" evidence="1">
    <location>
        <begin position="1"/>
        <end position="14"/>
    </location>
</feature>
<reference evidence="2 3" key="1">
    <citation type="submission" date="2023-10" db="EMBL/GenBank/DDBJ databases">
        <authorList>
            <person name="Wang X.X."/>
        </authorList>
    </citation>
    <scope>NUCLEOTIDE SEQUENCE [LARGE SCALE GENOMIC DNA]</scope>
    <source>
        <strain evidence="2 3">NBRC 12816</strain>
    </source>
</reference>
<comment type="caution">
    <text evidence="2">The sequence shown here is derived from an EMBL/GenBank/DDBJ whole genome shotgun (WGS) entry which is preliminary data.</text>
</comment>
<protein>
    <submittedName>
        <fullName evidence="2">Uncharacterized protein</fullName>
    </submittedName>
</protein>
<evidence type="ECO:0000256" key="1">
    <source>
        <dbReference type="SAM" id="MobiDB-lite"/>
    </source>
</evidence>
<proteinExistence type="predicted"/>
<evidence type="ECO:0000313" key="3">
    <source>
        <dbReference type="Proteomes" id="UP001278571"/>
    </source>
</evidence>
<evidence type="ECO:0000313" key="2">
    <source>
        <dbReference type="EMBL" id="MDX2294528.1"/>
    </source>
</evidence>
<accession>A0ABU4K9V1</accession>
<dbReference type="Proteomes" id="UP001278571">
    <property type="component" value="Unassembled WGS sequence"/>
</dbReference>
<dbReference type="EMBL" id="JAWJZF010000393">
    <property type="protein sequence ID" value="MDX2294528.1"/>
    <property type="molecule type" value="Genomic_DNA"/>
</dbReference>
<feature type="region of interest" description="Disordered" evidence="1">
    <location>
        <begin position="1"/>
        <end position="38"/>
    </location>
</feature>
<dbReference type="RefSeq" id="WP_319010834.1">
    <property type="nucleotide sequence ID" value="NZ_JAWJZF010000393.1"/>
</dbReference>